<keyword evidence="4" id="KW-0521">NADP</keyword>
<evidence type="ECO:0000256" key="3">
    <source>
        <dbReference type="ARBA" id="ARBA00022723"/>
    </source>
</evidence>
<dbReference type="RefSeq" id="WP_005425177.1">
    <property type="nucleotide sequence ID" value="NZ_CYZD01000006.1"/>
</dbReference>
<evidence type="ECO:0000313" key="13">
    <source>
        <dbReference type="Proteomes" id="UP000095413"/>
    </source>
</evidence>
<dbReference type="InterPro" id="IPR016205">
    <property type="entry name" value="Glycerol_DH"/>
</dbReference>
<keyword evidence="7" id="KW-0443">Lipid metabolism</keyword>
<keyword evidence="6" id="KW-0520">NAD</keyword>
<dbReference type="GO" id="GO:0046872">
    <property type="term" value="F:metal ion binding"/>
    <property type="evidence" value="ECO:0007669"/>
    <property type="project" value="UniProtKB-KW"/>
</dbReference>
<organism evidence="10 12">
    <name type="scientific">Blautia obeum</name>
    <dbReference type="NCBI Taxonomy" id="40520"/>
    <lineage>
        <taxon>Bacteria</taxon>
        <taxon>Bacillati</taxon>
        <taxon>Bacillota</taxon>
        <taxon>Clostridia</taxon>
        <taxon>Lachnospirales</taxon>
        <taxon>Lachnospiraceae</taxon>
        <taxon>Blautia</taxon>
    </lineage>
</organism>
<dbReference type="PANTHER" id="PTHR43616:SF5">
    <property type="entry name" value="GLYCEROL DEHYDROGENASE 1"/>
    <property type="match status" value="1"/>
</dbReference>
<dbReference type="GeneID" id="79803615"/>
<evidence type="ECO:0000256" key="6">
    <source>
        <dbReference type="ARBA" id="ARBA00023027"/>
    </source>
</evidence>
<evidence type="ECO:0000313" key="12">
    <source>
        <dbReference type="Proteomes" id="UP000095409"/>
    </source>
</evidence>
<evidence type="ECO:0000256" key="8">
    <source>
        <dbReference type="ARBA" id="ARBA00023209"/>
    </source>
</evidence>
<evidence type="ECO:0000256" key="9">
    <source>
        <dbReference type="ARBA" id="ARBA00023264"/>
    </source>
</evidence>
<dbReference type="InterPro" id="IPR032837">
    <property type="entry name" value="G1PDH"/>
</dbReference>
<accession>A0A174CKC1</accession>
<dbReference type="GO" id="GO:0005829">
    <property type="term" value="C:cytosol"/>
    <property type="evidence" value="ECO:0007669"/>
    <property type="project" value="TreeGrafter"/>
</dbReference>
<proteinExistence type="predicted"/>
<evidence type="ECO:0000256" key="5">
    <source>
        <dbReference type="ARBA" id="ARBA00023002"/>
    </source>
</evidence>
<keyword evidence="9" id="KW-1208">Phospholipid metabolism</keyword>
<dbReference type="AlphaFoldDB" id="A0A174CKC1"/>
<dbReference type="EMBL" id="CYZD01000006">
    <property type="protein sequence ID" value="CUO12248.1"/>
    <property type="molecule type" value="Genomic_DNA"/>
</dbReference>
<evidence type="ECO:0000256" key="1">
    <source>
        <dbReference type="ARBA" id="ARBA00022490"/>
    </source>
</evidence>
<dbReference type="SUPFAM" id="SSF56796">
    <property type="entry name" value="Dehydroquinate synthase-like"/>
    <property type="match status" value="1"/>
</dbReference>
<keyword evidence="1" id="KW-0963">Cytoplasm</keyword>
<dbReference type="Proteomes" id="UP000095413">
    <property type="component" value="Unassembled WGS sequence"/>
</dbReference>
<evidence type="ECO:0000313" key="10">
    <source>
        <dbReference type="EMBL" id="CUO12248.1"/>
    </source>
</evidence>
<keyword evidence="8" id="KW-0594">Phospholipid biosynthesis</keyword>
<evidence type="ECO:0000256" key="4">
    <source>
        <dbReference type="ARBA" id="ARBA00022857"/>
    </source>
</evidence>
<reference evidence="12 13" key="1">
    <citation type="submission" date="2015-09" db="EMBL/GenBank/DDBJ databases">
        <authorList>
            <consortium name="Pathogen Informatics"/>
        </authorList>
    </citation>
    <scope>NUCLEOTIDE SEQUENCE [LARGE SCALE GENOMIC DNA]</scope>
    <source>
        <strain evidence="10 12">2789STDY5608837</strain>
        <strain evidence="11 13">2789STDY5834921</strain>
    </source>
</reference>
<gene>
    <name evidence="10" type="primary">egsA</name>
    <name evidence="10" type="ORF">ERS852394_01510</name>
    <name evidence="11" type="ORF">ERS852533_02573</name>
</gene>
<dbReference type="Gene3D" id="3.40.50.1970">
    <property type="match status" value="1"/>
</dbReference>
<evidence type="ECO:0000256" key="7">
    <source>
        <dbReference type="ARBA" id="ARBA00023098"/>
    </source>
</evidence>
<dbReference type="GO" id="GO:0050492">
    <property type="term" value="F:glycerol-1-phosphate dehydrogenase [NAD(P)+] activity"/>
    <property type="evidence" value="ECO:0007669"/>
    <property type="project" value="UniProtKB-EC"/>
</dbReference>
<dbReference type="Pfam" id="PF13685">
    <property type="entry name" value="Fe-ADH_2"/>
    <property type="match status" value="1"/>
</dbReference>
<keyword evidence="5 10" id="KW-0560">Oxidoreductase</keyword>
<evidence type="ECO:0000256" key="2">
    <source>
        <dbReference type="ARBA" id="ARBA00022516"/>
    </source>
</evidence>
<dbReference type="PANTHER" id="PTHR43616">
    <property type="entry name" value="GLYCEROL DEHYDROGENASE"/>
    <property type="match status" value="1"/>
</dbReference>
<dbReference type="EC" id="1.1.1.261" evidence="10"/>
<dbReference type="OrthoDB" id="9763580at2"/>
<dbReference type="GO" id="GO:0008654">
    <property type="term" value="P:phospholipid biosynthetic process"/>
    <property type="evidence" value="ECO:0007669"/>
    <property type="project" value="UniProtKB-KW"/>
</dbReference>
<evidence type="ECO:0000313" key="11">
    <source>
        <dbReference type="EMBL" id="CUP79399.1"/>
    </source>
</evidence>
<keyword evidence="2" id="KW-0444">Lipid biosynthesis</keyword>
<protein>
    <submittedName>
        <fullName evidence="10">Glycerol-1-phosphate dehydrogenase [NAD(P)+]</fullName>
        <ecNumber evidence="10">1.1.1.261</ecNumber>
    </submittedName>
</protein>
<dbReference type="EMBL" id="CZBA01000016">
    <property type="protein sequence ID" value="CUP79399.1"/>
    <property type="molecule type" value="Genomic_DNA"/>
</dbReference>
<keyword evidence="3" id="KW-0479">Metal-binding</keyword>
<dbReference type="Proteomes" id="UP000095409">
    <property type="component" value="Unassembled WGS sequence"/>
</dbReference>
<name>A0A174CKC1_9FIRM</name>
<sequence>MRVDADDFARPCGDGKMHHEIKEILIEPGAVNALEEAMSEGFLKEYISPLLICDTNTCKATEKLMEDIFDRCQVLVLDADDLQADQHAIEIVENYMDEDIDLILAVGSGTVHDISRYVAFQYKIPFISVPTAASAEGFVSTEAEMVWNGQKKLIAAEAPIAVYADTDIFANAPTELNLSGAIRVNSSDTYLTERKISETQIKEGDPDTCEKLMYALLRSGVAGQAEGE</sequence>